<evidence type="ECO:0000256" key="1">
    <source>
        <dbReference type="ARBA" id="ARBA00010555"/>
    </source>
</evidence>
<name>A0A3E4LWK7_9FIRM</name>
<evidence type="ECO:0000313" key="10">
    <source>
        <dbReference type="EMBL" id="RGK41492.1"/>
    </source>
</evidence>
<keyword evidence="7" id="KW-0235">DNA replication</keyword>
<dbReference type="InterPro" id="IPR004593">
    <property type="entry name" value="SbcD"/>
</dbReference>
<dbReference type="CDD" id="cd00840">
    <property type="entry name" value="MPP_Mre11_N"/>
    <property type="match status" value="1"/>
</dbReference>
<comment type="similarity">
    <text evidence="1 7">Belongs to the SbcD family.</text>
</comment>
<dbReference type="Pfam" id="PF12320">
    <property type="entry name" value="SbcD_C"/>
    <property type="match status" value="1"/>
</dbReference>
<evidence type="ECO:0000256" key="3">
    <source>
        <dbReference type="ARBA" id="ARBA00013365"/>
    </source>
</evidence>
<proteinExistence type="inferred from homology"/>
<evidence type="ECO:0000256" key="6">
    <source>
        <dbReference type="ARBA" id="ARBA00022839"/>
    </source>
</evidence>
<dbReference type="EMBL" id="QSQN01000008">
    <property type="protein sequence ID" value="RGK41492.1"/>
    <property type="molecule type" value="Genomic_DNA"/>
</dbReference>
<dbReference type="GO" id="GO:0004519">
    <property type="term" value="F:endonuclease activity"/>
    <property type="evidence" value="ECO:0007669"/>
    <property type="project" value="UniProtKB-KW"/>
</dbReference>
<evidence type="ECO:0000256" key="7">
    <source>
        <dbReference type="RuleBase" id="RU363069"/>
    </source>
</evidence>
<sequence>MKLIHLSDLHIGKRVNEFSMLEDQRYILDQITSIIEKEAPDAVLICGDIYDKPVPPSDAVRVLDGFLTSLAQKKVPVFLISGNHDSAERLAFGSQLMMESQVIFSPVYDGEPVKYCMKDEYGEVWIHLLPFLKPAVVRHVFPEEEITSYQDAVSCAVKHMQIDPTKRNVLLAHQFVTGAARCDSEEVSVGGVDQITAETFQEFDYTALGHIHSPQNFKNGKMRYCGTPLKYSFSECGQKKSVTVVELKEKGTTEIREIGLLPLRDLRSIRGSYLEVSSREFYEDTNTEDYVRMILTDEEDVVDGMQKLRTIYPNLMQLEYDNQRTREAKEITEAQVAEEKSELEYFEEFFELQNNHPMLQEQREFVSGLIGKLKENEL</sequence>
<dbReference type="InterPro" id="IPR050535">
    <property type="entry name" value="DNA_Repair-Maintenance_Comp"/>
</dbReference>
<dbReference type="SUPFAM" id="SSF56300">
    <property type="entry name" value="Metallo-dependent phosphatases"/>
    <property type="match status" value="1"/>
</dbReference>
<dbReference type="InterPro" id="IPR004843">
    <property type="entry name" value="Calcineurin-like_PHP"/>
</dbReference>
<dbReference type="GO" id="GO:0006260">
    <property type="term" value="P:DNA replication"/>
    <property type="evidence" value="ECO:0007669"/>
    <property type="project" value="UniProtKB-KW"/>
</dbReference>
<dbReference type="InterPro" id="IPR026843">
    <property type="entry name" value="SbcD_C"/>
</dbReference>
<keyword evidence="5 7" id="KW-0378">Hydrolase</keyword>
<evidence type="ECO:0000259" key="9">
    <source>
        <dbReference type="Pfam" id="PF12320"/>
    </source>
</evidence>
<keyword evidence="7" id="KW-0233">DNA recombination</keyword>
<reference evidence="10 11" key="1">
    <citation type="submission" date="2018-08" db="EMBL/GenBank/DDBJ databases">
        <title>A genome reference for cultivated species of the human gut microbiota.</title>
        <authorList>
            <person name="Zou Y."/>
            <person name="Xue W."/>
            <person name="Luo G."/>
        </authorList>
    </citation>
    <scope>NUCLEOTIDE SEQUENCE [LARGE SCALE GENOMIC DNA]</scope>
    <source>
        <strain evidence="10 11">TF11-7</strain>
    </source>
</reference>
<protein>
    <recommendedName>
        <fullName evidence="3 7">Nuclease SbcCD subunit D</fullName>
    </recommendedName>
</protein>
<feature type="coiled-coil region" evidence="7">
    <location>
        <begin position="315"/>
        <end position="342"/>
    </location>
</feature>
<accession>A0A3E4LWK7</accession>
<dbReference type="AlphaFoldDB" id="A0A3E4LWK7"/>
<dbReference type="PANTHER" id="PTHR30337">
    <property type="entry name" value="COMPONENT OF ATP-DEPENDENT DSDNA EXONUCLEASE"/>
    <property type="match status" value="1"/>
</dbReference>
<keyword evidence="6 7" id="KW-0269">Exonuclease</keyword>
<comment type="subunit">
    <text evidence="2 7">Heterodimer of SbcC and SbcD.</text>
</comment>
<dbReference type="GO" id="GO:0008408">
    <property type="term" value="F:3'-5' exonuclease activity"/>
    <property type="evidence" value="ECO:0007669"/>
    <property type="project" value="InterPro"/>
</dbReference>
<evidence type="ECO:0000256" key="5">
    <source>
        <dbReference type="ARBA" id="ARBA00022801"/>
    </source>
</evidence>
<evidence type="ECO:0000259" key="8">
    <source>
        <dbReference type="Pfam" id="PF00149"/>
    </source>
</evidence>
<gene>
    <name evidence="7" type="primary">sbcD</name>
    <name evidence="10" type="ORF">DXD17_04360</name>
</gene>
<keyword evidence="7" id="KW-0255">Endonuclease</keyword>
<feature type="domain" description="Nuclease SbcCD subunit D C-terminal" evidence="9">
    <location>
        <begin position="262"/>
        <end position="353"/>
    </location>
</feature>
<keyword evidence="7" id="KW-0175">Coiled coil</keyword>
<evidence type="ECO:0000256" key="4">
    <source>
        <dbReference type="ARBA" id="ARBA00022722"/>
    </source>
</evidence>
<keyword evidence="4 7" id="KW-0540">Nuclease</keyword>
<feature type="domain" description="Calcineurin-like phosphoesterase" evidence="8">
    <location>
        <begin position="1"/>
        <end position="214"/>
    </location>
</feature>
<evidence type="ECO:0000256" key="2">
    <source>
        <dbReference type="ARBA" id="ARBA00011322"/>
    </source>
</evidence>
<dbReference type="NCBIfam" id="TIGR00619">
    <property type="entry name" value="sbcd"/>
    <property type="match status" value="1"/>
</dbReference>
<comment type="caution">
    <text evidence="10">The sequence shown here is derived from an EMBL/GenBank/DDBJ whole genome shotgun (WGS) entry which is preliminary data.</text>
</comment>
<dbReference type="Gene3D" id="3.60.21.10">
    <property type="match status" value="1"/>
</dbReference>
<dbReference type="InterPro" id="IPR029052">
    <property type="entry name" value="Metallo-depent_PP-like"/>
</dbReference>
<dbReference type="Pfam" id="PF00149">
    <property type="entry name" value="Metallophos"/>
    <property type="match status" value="1"/>
</dbReference>
<dbReference type="Proteomes" id="UP000260793">
    <property type="component" value="Unassembled WGS sequence"/>
</dbReference>
<comment type="function">
    <text evidence="7">SbcCD cleaves DNA hairpin structures. These structures can inhibit DNA replication and are intermediates in certain DNA recombination reactions. The complex acts as a 3'-&gt;5' double strand exonuclease that can open hairpins. It also has a 5' single-strand endonuclease activity.</text>
</comment>
<organism evidence="10 11">
    <name type="scientific">[Ruminococcus] lactaris</name>
    <dbReference type="NCBI Taxonomy" id="46228"/>
    <lineage>
        <taxon>Bacteria</taxon>
        <taxon>Bacillati</taxon>
        <taxon>Bacillota</taxon>
        <taxon>Clostridia</taxon>
        <taxon>Lachnospirales</taxon>
        <taxon>Lachnospiraceae</taxon>
        <taxon>Mediterraneibacter</taxon>
    </lineage>
</organism>
<dbReference type="InterPro" id="IPR041796">
    <property type="entry name" value="Mre11_N"/>
</dbReference>
<dbReference type="PANTHER" id="PTHR30337:SF0">
    <property type="entry name" value="NUCLEASE SBCCD SUBUNIT D"/>
    <property type="match status" value="1"/>
</dbReference>
<dbReference type="GO" id="GO:0006310">
    <property type="term" value="P:DNA recombination"/>
    <property type="evidence" value="ECO:0007669"/>
    <property type="project" value="UniProtKB-KW"/>
</dbReference>
<dbReference type="RefSeq" id="WP_117687843.1">
    <property type="nucleotide sequence ID" value="NZ_DXNI01000137.1"/>
</dbReference>
<evidence type="ECO:0000313" key="11">
    <source>
        <dbReference type="Proteomes" id="UP000260793"/>
    </source>
</evidence>